<organism evidence="2 3">
    <name type="scientific">Yinghuangia aomiensis</name>
    <dbReference type="NCBI Taxonomy" id="676205"/>
    <lineage>
        <taxon>Bacteria</taxon>
        <taxon>Bacillati</taxon>
        <taxon>Actinomycetota</taxon>
        <taxon>Actinomycetes</taxon>
        <taxon>Kitasatosporales</taxon>
        <taxon>Streptomycetaceae</taxon>
        <taxon>Yinghuangia</taxon>
    </lineage>
</organism>
<dbReference type="SUPFAM" id="SSF52540">
    <property type="entry name" value="P-loop containing nucleoside triphosphate hydrolases"/>
    <property type="match status" value="1"/>
</dbReference>
<evidence type="ECO:0008006" key="4">
    <source>
        <dbReference type="Google" id="ProtNLM"/>
    </source>
</evidence>
<evidence type="ECO:0000313" key="3">
    <source>
        <dbReference type="Proteomes" id="UP001500466"/>
    </source>
</evidence>
<dbReference type="Proteomes" id="UP001500466">
    <property type="component" value="Unassembled WGS sequence"/>
</dbReference>
<accession>A0ABP9HY00</accession>
<sequence length="374" mass="41406">MTDPHAYPPPPPPDPDDDETVYSSEPPPFAARGGPLLPEDVPDDLPYDTYDGPFDTEAPALHREVPFDAYTGTAVVPLSLWGAPGSGKTTFLAALQFAVNQFVHPAVSVNLTPASNLALKEAQNFRRMLTEERTFPMATAGISHQFWDFTVTEKRRGLLRRGPGRSQTFLLEITDAPGRTYDDENAHSKNPAITHLVNSRGLILLLDPIGELEQRNSFRHFGGVMENLRIAAIADGSLVDGRLPQHLAVCLTKWDDPRVFVRAKQGGFVHTDDTGVPRIADPAAFMTWISRAIPESNLGYIDQALRNNFHPNRVKYFITSSLGVGRVDPEQPGPDDFHRVVAEADDQLILDVIEPMNVVEPLLYLTSAVMDRRR</sequence>
<dbReference type="InterPro" id="IPR027417">
    <property type="entry name" value="P-loop_NTPase"/>
</dbReference>
<feature type="compositionally biased region" description="Pro residues" evidence="1">
    <location>
        <begin position="1"/>
        <end position="13"/>
    </location>
</feature>
<reference evidence="3" key="1">
    <citation type="journal article" date="2019" name="Int. J. Syst. Evol. Microbiol.">
        <title>The Global Catalogue of Microorganisms (GCM) 10K type strain sequencing project: providing services to taxonomists for standard genome sequencing and annotation.</title>
        <authorList>
            <consortium name="The Broad Institute Genomics Platform"/>
            <consortium name="The Broad Institute Genome Sequencing Center for Infectious Disease"/>
            <person name="Wu L."/>
            <person name="Ma J."/>
        </authorList>
    </citation>
    <scope>NUCLEOTIDE SEQUENCE [LARGE SCALE GENOMIC DNA]</scope>
    <source>
        <strain evidence="3">JCM 17986</strain>
    </source>
</reference>
<dbReference type="EMBL" id="BAABHS010000023">
    <property type="protein sequence ID" value="GAA4980947.1"/>
    <property type="molecule type" value="Genomic_DNA"/>
</dbReference>
<evidence type="ECO:0000313" key="2">
    <source>
        <dbReference type="EMBL" id="GAA4980947.1"/>
    </source>
</evidence>
<name>A0ABP9HY00_9ACTN</name>
<proteinExistence type="predicted"/>
<evidence type="ECO:0000256" key="1">
    <source>
        <dbReference type="SAM" id="MobiDB-lite"/>
    </source>
</evidence>
<dbReference type="RefSeq" id="WP_345678635.1">
    <property type="nucleotide sequence ID" value="NZ_BAABHS010000023.1"/>
</dbReference>
<comment type="caution">
    <text evidence="2">The sequence shown here is derived from an EMBL/GenBank/DDBJ whole genome shotgun (WGS) entry which is preliminary data.</text>
</comment>
<feature type="region of interest" description="Disordered" evidence="1">
    <location>
        <begin position="1"/>
        <end position="55"/>
    </location>
</feature>
<keyword evidence="3" id="KW-1185">Reference proteome</keyword>
<protein>
    <recommendedName>
        <fullName evidence="4">AAA domain-containing protein</fullName>
    </recommendedName>
</protein>
<gene>
    <name evidence="2" type="ORF">GCM10023205_57590</name>
</gene>